<evidence type="ECO:0000313" key="2">
    <source>
        <dbReference type="Proteomes" id="UP001607302"/>
    </source>
</evidence>
<comment type="caution">
    <text evidence="1">The sequence shown here is derived from an EMBL/GenBank/DDBJ whole genome shotgun (WGS) entry which is preliminary data.</text>
</comment>
<organism evidence="1 2">
    <name type="scientific">Vespula squamosa</name>
    <name type="common">Southern yellow jacket</name>
    <name type="synonym">Wasp</name>
    <dbReference type="NCBI Taxonomy" id="30214"/>
    <lineage>
        <taxon>Eukaryota</taxon>
        <taxon>Metazoa</taxon>
        <taxon>Ecdysozoa</taxon>
        <taxon>Arthropoda</taxon>
        <taxon>Hexapoda</taxon>
        <taxon>Insecta</taxon>
        <taxon>Pterygota</taxon>
        <taxon>Neoptera</taxon>
        <taxon>Endopterygota</taxon>
        <taxon>Hymenoptera</taxon>
        <taxon>Apocrita</taxon>
        <taxon>Aculeata</taxon>
        <taxon>Vespoidea</taxon>
        <taxon>Vespidae</taxon>
        <taxon>Vespinae</taxon>
        <taxon>Vespula</taxon>
    </lineage>
</organism>
<evidence type="ECO:0008006" key="3">
    <source>
        <dbReference type="Google" id="ProtNLM"/>
    </source>
</evidence>
<protein>
    <recommendedName>
        <fullName evidence="3">Secreted protein</fullName>
    </recommendedName>
</protein>
<dbReference type="Proteomes" id="UP001607302">
    <property type="component" value="Unassembled WGS sequence"/>
</dbReference>
<keyword evidence="2" id="KW-1185">Reference proteome</keyword>
<accession>A0ABD2AD56</accession>
<reference evidence="1 2" key="1">
    <citation type="journal article" date="2024" name="Ann. Entomol. Soc. Am.">
        <title>Genomic analyses of the southern and eastern yellowjacket wasps (Hymenoptera: Vespidae) reveal evolutionary signatures of social life.</title>
        <authorList>
            <person name="Catto M.A."/>
            <person name="Caine P.B."/>
            <person name="Orr S.E."/>
            <person name="Hunt B.G."/>
            <person name="Goodisman M.A.D."/>
        </authorList>
    </citation>
    <scope>NUCLEOTIDE SEQUENCE [LARGE SCALE GENOMIC DNA]</scope>
    <source>
        <strain evidence="1">233</strain>
        <tissue evidence="1">Head and thorax</tissue>
    </source>
</reference>
<proteinExistence type="predicted"/>
<sequence length="67" mass="7902">MKQDYFTVILLPLCLYQLYVSIEYNIASDVMICIHNILSKITAAPKEESEYRNQIYMKCYFPNLIST</sequence>
<dbReference type="EMBL" id="JAUDFV010000153">
    <property type="protein sequence ID" value="KAL2717635.1"/>
    <property type="molecule type" value="Genomic_DNA"/>
</dbReference>
<name>A0ABD2AD56_VESSQ</name>
<evidence type="ECO:0000313" key="1">
    <source>
        <dbReference type="EMBL" id="KAL2717635.1"/>
    </source>
</evidence>
<gene>
    <name evidence="1" type="ORF">V1478_013335</name>
</gene>
<dbReference type="AlphaFoldDB" id="A0ABD2AD56"/>